<comment type="similarity">
    <text evidence="2 4">Belongs to the trans-sulfuration enzymes family.</text>
</comment>
<evidence type="ECO:0000313" key="6">
    <source>
        <dbReference type="Proteomes" id="UP001589862"/>
    </source>
</evidence>
<evidence type="ECO:0000256" key="3">
    <source>
        <dbReference type="ARBA" id="ARBA00022898"/>
    </source>
</evidence>
<evidence type="ECO:0000256" key="2">
    <source>
        <dbReference type="ARBA" id="ARBA00009077"/>
    </source>
</evidence>
<evidence type="ECO:0000256" key="4">
    <source>
        <dbReference type="RuleBase" id="RU362118"/>
    </source>
</evidence>
<keyword evidence="6" id="KW-1185">Reference proteome</keyword>
<dbReference type="PANTHER" id="PTHR11808:SF15">
    <property type="entry name" value="CYSTATHIONINE GAMMA-LYASE"/>
    <property type="match status" value="1"/>
</dbReference>
<dbReference type="PANTHER" id="PTHR11808">
    <property type="entry name" value="TRANS-SULFURATION ENZYME FAMILY MEMBER"/>
    <property type="match status" value="1"/>
</dbReference>
<comment type="cofactor">
    <cofactor evidence="1 4">
        <name>pyridoxal 5'-phosphate</name>
        <dbReference type="ChEBI" id="CHEBI:597326"/>
    </cofactor>
</comment>
<dbReference type="EMBL" id="JBHLUB010000029">
    <property type="protein sequence ID" value="MFC0582275.1"/>
    <property type="molecule type" value="Genomic_DNA"/>
</dbReference>
<dbReference type="Gene3D" id="3.90.1150.10">
    <property type="entry name" value="Aspartate Aminotransferase, domain 1"/>
    <property type="match status" value="1"/>
</dbReference>
<dbReference type="InterPro" id="IPR015422">
    <property type="entry name" value="PyrdxlP-dep_Trfase_small"/>
</dbReference>
<dbReference type="RefSeq" id="WP_377459312.1">
    <property type="nucleotide sequence ID" value="NZ_JBHLUB010000029.1"/>
</dbReference>
<gene>
    <name evidence="5" type="ORF">ACFFFR_07770</name>
</gene>
<dbReference type="SUPFAM" id="SSF53383">
    <property type="entry name" value="PLP-dependent transferases"/>
    <property type="match status" value="1"/>
</dbReference>
<dbReference type="Gene3D" id="3.40.640.10">
    <property type="entry name" value="Type I PLP-dependent aspartate aminotransferase-like (Major domain)"/>
    <property type="match status" value="1"/>
</dbReference>
<dbReference type="Pfam" id="PF01053">
    <property type="entry name" value="Cys_Met_Meta_PP"/>
    <property type="match status" value="1"/>
</dbReference>
<dbReference type="InterPro" id="IPR015421">
    <property type="entry name" value="PyrdxlP-dep_Trfase_major"/>
</dbReference>
<dbReference type="InterPro" id="IPR015424">
    <property type="entry name" value="PyrdxlP-dep_Trfase"/>
</dbReference>
<dbReference type="InterPro" id="IPR000277">
    <property type="entry name" value="Cys/Met-Metab_PyrdxlP-dep_enz"/>
</dbReference>
<evidence type="ECO:0000256" key="1">
    <source>
        <dbReference type="ARBA" id="ARBA00001933"/>
    </source>
</evidence>
<organism evidence="5 6">
    <name type="scientific">Micrococcoides hystricis</name>
    <dbReference type="NCBI Taxonomy" id="1572761"/>
    <lineage>
        <taxon>Bacteria</taxon>
        <taxon>Bacillati</taxon>
        <taxon>Actinomycetota</taxon>
        <taxon>Actinomycetes</taxon>
        <taxon>Micrococcales</taxon>
        <taxon>Micrococcaceae</taxon>
        <taxon>Micrococcoides</taxon>
    </lineage>
</organism>
<keyword evidence="3 4" id="KW-0663">Pyridoxal phosphate</keyword>
<comment type="caution">
    <text evidence="5">The sequence shown here is derived from an EMBL/GenBank/DDBJ whole genome shotgun (WGS) entry which is preliminary data.</text>
</comment>
<protein>
    <submittedName>
        <fullName evidence="5">Trans-sulfuration enzyme family protein</fullName>
    </submittedName>
</protein>
<sequence>MKNAQDFSAQTLLVTGARPRPVTNAPLNEPVVFSSTFVGTGSDSGEERTYGRYANPSWDGFEDLLGQLEEATNPAILFSSGMAAVAALTALVPFGGTVVVPRHAYQGSLVLFRQQEEAGAIKLKSVDITDTQATIAALDGADLVLLESPTNPMLEIADLAALLRAAREAGIISVVDNTFNTPLNLRPLELGADVVVHSVTKYLAGHSDVILGAVLTSNDELYAKIRNHRALHGAIAGPMESFLALRGMRTLALRLRAAEANALQLADFLSQHERIGEVRYPGLPSHPQHELATELLGGYGAILTATINPRPGQSLVAAADEFIAALQLFTPATSLGGVESLVERRRRHQGEPESVPENLVRISVGIENGAELVADVAAALE</sequence>
<reference evidence="5 6" key="1">
    <citation type="submission" date="2024-09" db="EMBL/GenBank/DDBJ databases">
        <authorList>
            <person name="Sun Q."/>
            <person name="Mori K."/>
        </authorList>
    </citation>
    <scope>NUCLEOTIDE SEQUENCE [LARGE SCALE GENOMIC DNA]</scope>
    <source>
        <strain evidence="5 6">NCAIM B.02604</strain>
    </source>
</reference>
<accession>A0ABV6PAX0</accession>
<dbReference type="Proteomes" id="UP001589862">
    <property type="component" value="Unassembled WGS sequence"/>
</dbReference>
<dbReference type="PIRSF" id="PIRSF001434">
    <property type="entry name" value="CGS"/>
    <property type="match status" value="1"/>
</dbReference>
<proteinExistence type="inferred from homology"/>
<name>A0ABV6PAX0_9MICC</name>
<evidence type="ECO:0000313" key="5">
    <source>
        <dbReference type="EMBL" id="MFC0582275.1"/>
    </source>
</evidence>